<dbReference type="PANTHER" id="PTHR44688">
    <property type="entry name" value="DNA-BINDING TRANSCRIPTIONAL ACTIVATOR DEVR_DOSR"/>
    <property type="match status" value="1"/>
</dbReference>
<dbReference type="RefSeq" id="WP_205210274.1">
    <property type="nucleotide sequence ID" value="NZ_JAFFZO010000013.1"/>
</dbReference>
<dbReference type="PANTHER" id="PTHR44688:SF16">
    <property type="entry name" value="DNA-BINDING TRANSCRIPTIONAL ACTIVATOR DEVR_DOSR"/>
    <property type="match status" value="1"/>
</dbReference>
<reference evidence="5 6" key="1">
    <citation type="submission" date="2021-02" db="EMBL/GenBank/DDBJ databases">
        <title>A novel species of genus Amphritea isolated from a fishpond in China.</title>
        <authorList>
            <person name="Lu H."/>
        </authorList>
    </citation>
    <scope>NUCLEOTIDE SEQUENCE [LARGE SCALE GENOMIC DNA]</scope>
    <source>
        <strain evidence="5 6">RP18W</strain>
    </source>
</reference>
<feature type="domain" description="HTH luxR-type" evidence="4">
    <location>
        <begin position="170"/>
        <end position="235"/>
    </location>
</feature>
<accession>A0ABS2WAA2</accession>
<dbReference type="Pfam" id="PF00196">
    <property type="entry name" value="GerE"/>
    <property type="match status" value="1"/>
</dbReference>
<sequence length="238" mass="27276">MRAGLNTTQSSLSSLQDESLKLFTDLFGIQKAAAYMVDSGSKMFSFKNCALQPALQREYLEYFYRLDPFHPSNVEDKDTSVLRASDAIALHRRKDNPYYSEFLSRWGIDDTIEIYLHSEGRIVAGLSLFLDEGDSELLSADMKRIESLQKFLQFSIESYLDSPQRRNFEAVCDEYHLTAKERVVLEQVIQGLPHKSIANCLCCSLSTVKTHLQNIFEKMSVRSKAEIISLLYSQQSYH</sequence>
<evidence type="ECO:0000256" key="3">
    <source>
        <dbReference type="ARBA" id="ARBA00023163"/>
    </source>
</evidence>
<dbReference type="Gene3D" id="1.10.10.10">
    <property type="entry name" value="Winged helix-like DNA-binding domain superfamily/Winged helix DNA-binding domain"/>
    <property type="match status" value="1"/>
</dbReference>
<keyword evidence="1" id="KW-0805">Transcription regulation</keyword>
<dbReference type="Proteomes" id="UP000760472">
    <property type="component" value="Unassembled WGS sequence"/>
</dbReference>
<evidence type="ECO:0000256" key="2">
    <source>
        <dbReference type="ARBA" id="ARBA00023125"/>
    </source>
</evidence>
<gene>
    <name evidence="5" type="ORF">JW498_14390</name>
</gene>
<organism evidence="5 6">
    <name type="scientific">Amphritea pacifica</name>
    <dbReference type="NCBI Taxonomy" id="2811233"/>
    <lineage>
        <taxon>Bacteria</taxon>
        <taxon>Pseudomonadati</taxon>
        <taxon>Pseudomonadota</taxon>
        <taxon>Gammaproteobacteria</taxon>
        <taxon>Oceanospirillales</taxon>
        <taxon>Oceanospirillaceae</taxon>
        <taxon>Amphritea</taxon>
    </lineage>
</organism>
<dbReference type="InterPro" id="IPR016032">
    <property type="entry name" value="Sig_transdc_resp-reg_C-effctor"/>
</dbReference>
<evidence type="ECO:0000313" key="5">
    <source>
        <dbReference type="EMBL" id="MBN0988556.1"/>
    </source>
</evidence>
<protein>
    <submittedName>
        <fullName evidence="5">Helix-turn-helix transcriptional regulator</fullName>
    </submittedName>
</protein>
<name>A0ABS2WAA2_9GAMM</name>
<dbReference type="PRINTS" id="PR00038">
    <property type="entry name" value="HTHLUXR"/>
</dbReference>
<dbReference type="SUPFAM" id="SSF46894">
    <property type="entry name" value="C-terminal effector domain of the bipartite response regulators"/>
    <property type="match status" value="1"/>
</dbReference>
<dbReference type="SMART" id="SM00421">
    <property type="entry name" value="HTH_LUXR"/>
    <property type="match status" value="1"/>
</dbReference>
<keyword evidence="6" id="KW-1185">Reference proteome</keyword>
<keyword evidence="2" id="KW-0238">DNA-binding</keyword>
<dbReference type="InterPro" id="IPR000792">
    <property type="entry name" value="Tscrpt_reg_LuxR_C"/>
</dbReference>
<proteinExistence type="predicted"/>
<comment type="caution">
    <text evidence="5">The sequence shown here is derived from an EMBL/GenBank/DDBJ whole genome shotgun (WGS) entry which is preliminary data.</text>
</comment>
<dbReference type="EMBL" id="JAFFZP010000023">
    <property type="protein sequence ID" value="MBN0988556.1"/>
    <property type="molecule type" value="Genomic_DNA"/>
</dbReference>
<dbReference type="CDD" id="cd06170">
    <property type="entry name" value="LuxR_C_like"/>
    <property type="match status" value="1"/>
</dbReference>
<evidence type="ECO:0000313" key="6">
    <source>
        <dbReference type="Proteomes" id="UP000760472"/>
    </source>
</evidence>
<evidence type="ECO:0000259" key="4">
    <source>
        <dbReference type="PROSITE" id="PS50043"/>
    </source>
</evidence>
<evidence type="ECO:0000256" key="1">
    <source>
        <dbReference type="ARBA" id="ARBA00023015"/>
    </source>
</evidence>
<dbReference type="PROSITE" id="PS50043">
    <property type="entry name" value="HTH_LUXR_2"/>
    <property type="match status" value="1"/>
</dbReference>
<dbReference type="InterPro" id="IPR036388">
    <property type="entry name" value="WH-like_DNA-bd_sf"/>
</dbReference>
<keyword evidence="3" id="KW-0804">Transcription</keyword>